<accession>G0U3K0</accession>
<sequence>MAKTTTPRKKSTTQVPSLQIRGMLAFTTASVARSLDAGRPVHQGPECSLPLSEMALFGTIQCEFWASPEVQKALLTPLTRSHGGEMEALHWSACLHPTTGFHARETICDLHYVVDLNRVYWNAEKVSSELKESWFSARHEVADNAYEFASERPEILLVVLSSGDSETHCKPGSVLPSFVDLTGGNVDMNQEQLAIRLCGFPPSAEFSLITVQLHRMLAHNSSDQSLVDHLNRRRWCFCAPPERFIELEWCSIRFLSTDFIRHSLFFLEWCAPCDFHWFPQQCLPGTEGCWGRDILGSLLLEASERSATSSPVHTAEVDICSPEDQRKSEVQRGYSSSFDGIPSVDLRLLARSAVTEVTKLNVDVAFVEQINRIVHSPRGALVVEGLLGQLNLMREICYSSSFLEHCRIPQQASALHKCSGIAATGNTAETYVVPFPLRGQAARVLCEWQRLHRMPNIQNDSLSLFCDADAGLRQASGRSFPEILQKRFVSGASRSLVSEQHASFSLTAWALKLMESPCVTEGDALQFHGDVAELADLVEVQFALESSTTGVNQIGKGQRVAMEWLPQGVLRDTLEASLSMYVSSLDAHDSNTKVANTVCGVANCELARAGEEDLSSHASEVMLDALGRTILECSQVVGGNCRRRTRWSSRPLHELVSVNGFWATVLEELGHEVGCTVSHAARNTCRVGPEPVNLCDVETLRKLLHHAACSRTQVQMGCGDRWLRHIAFILAHGTVSNESSSFIAEDVPLFKLFAHRCSPQTNTTEVESKAVMDKKRTGLLARALGAQLFNLDIVHCALDHAILERWKRASKTVYEKCCAAESGVTHSTLRKDNVF</sequence>
<evidence type="ECO:0000313" key="1">
    <source>
        <dbReference type="EMBL" id="CCC50857.1"/>
    </source>
</evidence>
<dbReference type="VEuPathDB" id="TriTrypDB:TvY486_0906780"/>
<protein>
    <submittedName>
        <fullName evidence="1">Uncharacterized protein</fullName>
    </submittedName>
</protein>
<dbReference type="EMBL" id="HE573025">
    <property type="protein sequence ID" value="CCC50857.1"/>
    <property type="molecule type" value="Genomic_DNA"/>
</dbReference>
<dbReference type="OMA" id="HARETIC"/>
<dbReference type="AlphaFoldDB" id="G0U3K0"/>
<proteinExistence type="predicted"/>
<name>G0U3K0_TRYVY</name>
<organism evidence="1">
    <name type="scientific">Trypanosoma vivax (strain Y486)</name>
    <dbReference type="NCBI Taxonomy" id="1055687"/>
    <lineage>
        <taxon>Eukaryota</taxon>
        <taxon>Discoba</taxon>
        <taxon>Euglenozoa</taxon>
        <taxon>Kinetoplastea</taxon>
        <taxon>Metakinetoplastina</taxon>
        <taxon>Trypanosomatida</taxon>
        <taxon>Trypanosomatidae</taxon>
        <taxon>Trypanosoma</taxon>
        <taxon>Duttonella</taxon>
    </lineage>
</organism>
<reference evidence="1" key="1">
    <citation type="journal article" date="2012" name="Proc. Natl. Acad. Sci. U.S.A.">
        <title>Antigenic diversity is generated by distinct evolutionary mechanisms in African trypanosome species.</title>
        <authorList>
            <person name="Jackson A.P."/>
            <person name="Berry A."/>
            <person name="Aslett M."/>
            <person name="Allison H.C."/>
            <person name="Burton P."/>
            <person name="Vavrova-Anderson J."/>
            <person name="Brown R."/>
            <person name="Browne H."/>
            <person name="Corton N."/>
            <person name="Hauser H."/>
            <person name="Gamble J."/>
            <person name="Gilderthorp R."/>
            <person name="Marcello L."/>
            <person name="McQuillan J."/>
            <person name="Otto T.D."/>
            <person name="Quail M.A."/>
            <person name="Sanders M.J."/>
            <person name="van Tonder A."/>
            <person name="Ginger M.L."/>
            <person name="Field M.C."/>
            <person name="Barry J.D."/>
            <person name="Hertz-Fowler C."/>
            <person name="Berriman M."/>
        </authorList>
    </citation>
    <scope>NUCLEOTIDE SEQUENCE</scope>
    <source>
        <strain evidence="1">Y486</strain>
    </source>
</reference>
<gene>
    <name evidence="1" type="ORF">TVY486_0906780</name>
</gene>